<comment type="caution">
    <text evidence="4">The sequence shown here is derived from an EMBL/GenBank/DDBJ whole genome shotgun (WGS) entry which is preliminary data.</text>
</comment>
<gene>
    <name evidence="4" type="primary">ramA_2</name>
    <name evidence="4" type="ORF">DAVIS_03124</name>
</gene>
<protein>
    <submittedName>
        <fullName evidence="4">(R)-stereoselective amidase</fullName>
        <ecNumber evidence="4">3.5.1.100</ecNumber>
    </submittedName>
</protein>
<dbReference type="InterPro" id="IPR003010">
    <property type="entry name" value="C-N_Hydrolase"/>
</dbReference>
<feature type="compositionally biased region" description="Basic and acidic residues" evidence="2">
    <location>
        <begin position="243"/>
        <end position="252"/>
    </location>
</feature>
<dbReference type="EC" id="3.5.1.100" evidence="4"/>
<dbReference type="SUPFAM" id="SSF56317">
    <property type="entry name" value="Carbon-nitrogen hydrolase"/>
    <property type="match status" value="1"/>
</dbReference>
<name>A0A3E2MUG7_MYCMR</name>
<keyword evidence="1 4" id="KW-0378">Hydrolase</keyword>
<organism evidence="4 5">
    <name type="scientific">Mycobacterium marinum</name>
    <dbReference type="NCBI Taxonomy" id="1781"/>
    <lineage>
        <taxon>Bacteria</taxon>
        <taxon>Bacillati</taxon>
        <taxon>Actinomycetota</taxon>
        <taxon>Actinomycetes</taxon>
        <taxon>Mycobacteriales</taxon>
        <taxon>Mycobacteriaceae</taxon>
        <taxon>Mycobacterium</taxon>
        <taxon>Mycobacterium ulcerans group</taxon>
    </lineage>
</organism>
<dbReference type="Proteomes" id="UP000257451">
    <property type="component" value="Unassembled WGS sequence"/>
</dbReference>
<sequence length="252" mass="26266">MHQVETELVVAVAQPRTVMGAVAANVDAHAALIQRANARLVVFPELSLTGYQLEVAPVDVAGPVVDRLVLACAATGCSALVGAPVEDRGRRYIAMVLVDSSGAEVVYRKTHLGAAEKARFRPGPGPRTIDLDGWRIGLGICRDTGVPEHVRGTARLGVDLYACGVVHHDWELGEQRHRARTIAATCDAPVAMASFAGPTGGGYLHTAGHSAIWSATSMLVAEAGAGPDQIAHATIGRTPPGRAGDDHTPKTA</sequence>
<feature type="domain" description="CN hydrolase" evidence="3">
    <location>
        <begin position="8"/>
        <end position="237"/>
    </location>
</feature>
<evidence type="ECO:0000256" key="1">
    <source>
        <dbReference type="ARBA" id="ARBA00022801"/>
    </source>
</evidence>
<evidence type="ECO:0000256" key="2">
    <source>
        <dbReference type="SAM" id="MobiDB-lite"/>
    </source>
</evidence>
<dbReference type="GO" id="GO:0033388">
    <property type="term" value="P:putrescine biosynthetic process from arginine"/>
    <property type="evidence" value="ECO:0007669"/>
    <property type="project" value="TreeGrafter"/>
</dbReference>
<dbReference type="CDD" id="cd07197">
    <property type="entry name" value="nitrilase"/>
    <property type="match status" value="1"/>
</dbReference>
<dbReference type="EMBL" id="PEDF01000098">
    <property type="protein sequence ID" value="RFZ39911.1"/>
    <property type="molecule type" value="Genomic_DNA"/>
</dbReference>
<evidence type="ECO:0000259" key="3">
    <source>
        <dbReference type="PROSITE" id="PS50263"/>
    </source>
</evidence>
<accession>A0A3E2MUG7</accession>
<dbReference type="AlphaFoldDB" id="A0A3E2MUG7"/>
<dbReference type="InterPro" id="IPR050345">
    <property type="entry name" value="Aliph_Amidase/BUP"/>
</dbReference>
<dbReference type="GO" id="GO:0050126">
    <property type="term" value="F:N-carbamoylputrescine amidase activity"/>
    <property type="evidence" value="ECO:0007669"/>
    <property type="project" value="TreeGrafter"/>
</dbReference>
<feature type="region of interest" description="Disordered" evidence="2">
    <location>
        <begin position="231"/>
        <end position="252"/>
    </location>
</feature>
<proteinExistence type="predicted"/>
<evidence type="ECO:0000313" key="5">
    <source>
        <dbReference type="Proteomes" id="UP000257451"/>
    </source>
</evidence>
<reference evidence="4 5" key="1">
    <citation type="journal article" date="2018" name="Sci. Rep.">
        <title>Extensive genomic diversity among Mycobacterium marinum strains revealed by whole genome sequencing.</title>
        <authorList>
            <person name="Das S."/>
            <person name="Pettersson B.M."/>
            <person name="Behra P.R."/>
            <person name="Mallick A."/>
            <person name="Cheramie M."/>
            <person name="Ramesh M."/>
            <person name="Shirreff L."/>
            <person name="DuCote T."/>
            <person name="Dasgupta S."/>
            <person name="Ennis D.G."/>
            <person name="Kirsebom L.A."/>
        </authorList>
    </citation>
    <scope>NUCLEOTIDE SEQUENCE [LARGE SCALE GENOMIC DNA]</scope>
    <source>
        <strain evidence="4 5">Davis1</strain>
    </source>
</reference>
<dbReference type="InterPro" id="IPR036526">
    <property type="entry name" value="C-N_Hydrolase_sf"/>
</dbReference>
<dbReference type="Pfam" id="PF00795">
    <property type="entry name" value="CN_hydrolase"/>
    <property type="match status" value="1"/>
</dbReference>
<dbReference type="PROSITE" id="PS50263">
    <property type="entry name" value="CN_HYDROLASE"/>
    <property type="match status" value="1"/>
</dbReference>
<dbReference type="PANTHER" id="PTHR43674:SF2">
    <property type="entry name" value="BETA-UREIDOPROPIONASE"/>
    <property type="match status" value="1"/>
</dbReference>
<evidence type="ECO:0000313" key="4">
    <source>
        <dbReference type="EMBL" id="RFZ39911.1"/>
    </source>
</evidence>
<dbReference type="Gene3D" id="3.60.110.10">
    <property type="entry name" value="Carbon-nitrogen hydrolase"/>
    <property type="match status" value="1"/>
</dbReference>
<dbReference type="PANTHER" id="PTHR43674">
    <property type="entry name" value="NITRILASE C965.09-RELATED"/>
    <property type="match status" value="1"/>
</dbReference>